<feature type="transmembrane region" description="Helical" evidence="7">
    <location>
        <begin position="132"/>
        <end position="155"/>
    </location>
</feature>
<dbReference type="EMBL" id="JACHFK010000010">
    <property type="protein sequence ID" value="MBB5378059.1"/>
    <property type="molecule type" value="Genomic_DNA"/>
</dbReference>
<proteinExistence type="inferred from homology"/>
<keyword evidence="4 7" id="KW-0812">Transmembrane</keyword>
<accession>A0A7W8KK79</accession>
<evidence type="ECO:0000256" key="1">
    <source>
        <dbReference type="ARBA" id="ARBA00004651"/>
    </source>
</evidence>
<keyword evidence="5 7" id="KW-1133">Transmembrane helix</keyword>
<protein>
    <submittedName>
        <fullName evidence="11">Multiple sugar transport system permease protein</fullName>
    </submittedName>
    <submittedName>
        <fullName evidence="10">Sugar ABC transporter permease</fullName>
    </submittedName>
</protein>
<feature type="transmembrane region" description="Helical" evidence="7">
    <location>
        <begin position="37"/>
        <end position="55"/>
    </location>
</feature>
<dbReference type="PROSITE" id="PS50928">
    <property type="entry name" value="ABC_TM1"/>
    <property type="match status" value="1"/>
</dbReference>
<evidence type="ECO:0000313" key="12">
    <source>
        <dbReference type="Proteomes" id="UP000539473"/>
    </source>
</evidence>
<reference evidence="13" key="2">
    <citation type="journal article" date="2019" name="Int. J. Syst. Evol. Microbiol.">
        <title>The Global Catalogue of Microorganisms (GCM) 10K type strain sequencing project: providing services to taxonomists for standard genome sequencing and annotation.</title>
        <authorList>
            <consortium name="The Broad Institute Genomics Platform"/>
            <consortium name="The Broad Institute Genome Sequencing Center for Infectious Disease"/>
            <person name="Wu L."/>
            <person name="Ma J."/>
        </authorList>
    </citation>
    <scope>NUCLEOTIDE SEQUENCE [LARGE SCALE GENOMIC DNA]</scope>
    <source>
        <strain evidence="13">CGMCC 1.18437</strain>
    </source>
</reference>
<dbReference type="PANTHER" id="PTHR43744">
    <property type="entry name" value="ABC TRANSPORTER PERMEASE PROTEIN MG189-RELATED-RELATED"/>
    <property type="match status" value="1"/>
</dbReference>
<dbReference type="Gene3D" id="1.10.3720.10">
    <property type="entry name" value="MetI-like"/>
    <property type="match status" value="1"/>
</dbReference>
<dbReference type="InterPro" id="IPR000515">
    <property type="entry name" value="MetI-like"/>
</dbReference>
<dbReference type="EMBL" id="BNAJ01000009">
    <property type="protein sequence ID" value="GHF54107.1"/>
    <property type="molecule type" value="Genomic_DNA"/>
</dbReference>
<comment type="similarity">
    <text evidence="7">Belongs to the binding-protein-dependent transport system permease family.</text>
</comment>
<feature type="transmembrane region" description="Helical" evidence="7">
    <location>
        <begin position="267"/>
        <end position="285"/>
    </location>
</feature>
<evidence type="ECO:0000256" key="4">
    <source>
        <dbReference type="ARBA" id="ARBA00022692"/>
    </source>
</evidence>
<keyword evidence="11" id="KW-0762">Sugar transport</keyword>
<reference evidence="10" key="4">
    <citation type="submission" date="2024-05" db="EMBL/GenBank/DDBJ databases">
        <authorList>
            <person name="Sun Q."/>
            <person name="Zhou Y."/>
        </authorList>
    </citation>
    <scope>NUCLEOTIDE SEQUENCE</scope>
    <source>
        <strain evidence="10">CGMCC 1.18437</strain>
    </source>
</reference>
<dbReference type="InterPro" id="IPR035906">
    <property type="entry name" value="MetI-like_sf"/>
</dbReference>
<feature type="domain" description="ABC transmembrane type-1" evidence="9">
    <location>
        <begin position="97"/>
        <end position="285"/>
    </location>
</feature>
<evidence type="ECO:0000256" key="8">
    <source>
        <dbReference type="SAM" id="MobiDB-lite"/>
    </source>
</evidence>
<evidence type="ECO:0000313" key="11">
    <source>
        <dbReference type="EMBL" id="MBB5378059.1"/>
    </source>
</evidence>
<keyword evidence="6 7" id="KW-0472">Membrane</keyword>
<evidence type="ECO:0000256" key="6">
    <source>
        <dbReference type="ARBA" id="ARBA00023136"/>
    </source>
</evidence>
<organism evidence="11 12">
    <name type="scientific">Deinococcus metalli</name>
    <dbReference type="NCBI Taxonomy" id="1141878"/>
    <lineage>
        <taxon>Bacteria</taxon>
        <taxon>Thermotogati</taxon>
        <taxon>Deinococcota</taxon>
        <taxon>Deinococci</taxon>
        <taxon>Deinococcales</taxon>
        <taxon>Deinococcaceae</taxon>
        <taxon>Deinococcus</taxon>
    </lineage>
</organism>
<dbReference type="Proteomes" id="UP000539473">
    <property type="component" value="Unassembled WGS sequence"/>
</dbReference>
<keyword evidence="13" id="KW-1185">Reference proteome</keyword>
<reference evidence="11 12" key="3">
    <citation type="submission" date="2020-08" db="EMBL/GenBank/DDBJ databases">
        <title>Genomic Encyclopedia of Type Strains, Phase IV (KMG-IV): sequencing the most valuable type-strain genomes for metagenomic binning, comparative biology and taxonomic classification.</title>
        <authorList>
            <person name="Goeker M."/>
        </authorList>
    </citation>
    <scope>NUCLEOTIDE SEQUENCE [LARGE SCALE GENOMIC DNA]</scope>
    <source>
        <strain evidence="11 12">DSM 27521</strain>
    </source>
</reference>
<evidence type="ECO:0000313" key="10">
    <source>
        <dbReference type="EMBL" id="GHF54107.1"/>
    </source>
</evidence>
<evidence type="ECO:0000256" key="2">
    <source>
        <dbReference type="ARBA" id="ARBA00022448"/>
    </source>
</evidence>
<feature type="compositionally biased region" description="Low complexity" evidence="8">
    <location>
        <begin position="1"/>
        <end position="24"/>
    </location>
</feature>
<evidence type="ECO:0000256" key="5">
    <source>
        <dbReference type="ARBA" id="ARBA00022989"/>
    </source>
</evidence>
<evidence type="ECO:0000313" key="13">
    <source>
        <dbReference type="Proteomes" id="UP000619376"/>
    </source>
</evidence>
<evidence type="ECO:0000256" key="7">
    <source>
        <dbReference type="RuleBase" id="RU363032"/>
    </source>
</evidence>
<dbReference type="Pfam" id="PF00528">
    <property type="entry name" value="BPD_transp_1"/>
    <property type="match status" value="1"/>
</dbReference>
<feature type="region of interest" description="Disordered" evidence="8">
    <location>
        <begin position="1"/>
        <end position="27"/>
    </location>
</feature>
<evidence type="ECO:0000256" key="3">
    <source>
        <dbReference type="ARBA" id="ARBA00022475"/>
    </source>
</evidence>
<dbReference type="GO" id="GO:0005886">
    <property type="term" value="C:plasma membrane"/>
    <property type="evidence" value="ECO:0007669"/>
    <property type="project" value="UniProtKB-SubCell"/>
</dbReference>
<comment type="subcellular location">
    <subcellularLocation>
        <location evidence="1 7">Cell membrane</location>
        <topology evidence="1 7">Multi-pass membrane protein</topology>
    </subcellularLocation>
</comment>
<dbReference type="SUPFAM" id="SSF161098">
    <property type="entry name" value="MetI-like"/>
    <property type="match status" value="1"/>
</dbReference>
<feature type="transmembrane region" description="Helical" evidence="7">
    <location>
        <begin position="96"/>
        <end position="120"/>
    </location>
</feature>
<dbReference type="Proteomes" id="UP000619376">
    <property type="component" value="Unassembled WGS sequence"/>
</dbReference>
<comment type="caution">
    <text evidence="11">The sequence shown here is derived from an EMBL/GenBank/DDBJ whole genome shotgun (WGS) entry which is preliminary data.</text>
</comment>
<keyword evidence="2 7" id="KW-0813">Transport</keyword>
<feature type="transmembrane region" description="Helical" evidence="7">
    <location>
        <begin position="207"/>
        <end position="230"/>
    </location>
</feature>
<evidence type="ECO:0000259" key="9">
    <source>
        <dbReference type="PROSITE" id="PS50928"/>
    </source>
</evidence>
<dbReference type="GO" id="GO:0055085">
    <property type="term" value="P:transmembrane transport"/>
    <property type="evidence" value="ECO:0007669"/>
    <property type="project" value="InterPro"/>
</dbReference>
<dbReference type="RefSeq" id="WP_184114166.1">
    <property type="nucleotide sequence ID" value="NZ_BNAJ01000009.1"/>
</dbReference>
<feature type="transmembrane region" description="Helical" evidence="7">
    <location>
        <begin position="167"/>
        <end position="186"/>
    </location>
</feature>
<dbReference type="CDD" id="cd06261">
    <property type="entry name" value="TM_PBP2"/>
    <property type="match status" value="1"/>
</dbReference>
<dbReference type="PANTHER" id="PTHR43744:SF12">
    <property type="entry name" value="ABC TRANSPORTER PERMEASE PROTEIN MG189-RELATED"/>
    <property type="match status" value="1"/>
</dbReference>
<dbReference type="AlphaFoldDB" id="A0A7W8KK79"/>
<name>A0A7W8KK79_9DEIO</name>
<keyword evidence="3" id="KW-1003">Cell membrane</keyword>
<sequence length="300" mass="33404">MTDPLPATRLPTTPVPVTDTLGGRPLRRRGPRDLPRFALLLLLALLFLAPLYWMVSTSFKPEADTIAVPVQWIPAHPTIDNYREILTSPDGNILRWAWNSLFTSVAFTAAHLTVCVLAAYAFARLSFPGRDAWFWFVLSSMMVPGIVTLIPSYIMMIQLNWIDTFHALIWPGVAGAFGVFLLRQFFVGIPRELEEAARLDGANHLQVLWFVILPLSIPALATLAVFSFMASWNNYVWPLFVVHGDLQTLPVGINSFSSRYTTDYGKLMAGTAIAAVPVLVVYLLAQRYLEQGIAVTGLKE</sequence>
<gene>
    <name evidence="10" type="ORF">GCM10017781_33000</name>
    <name evidence="11" type="ORF">HNQ07_003560</name>
</gene>
<reference evidence="10" key="1">
    <citation type="journal article" date="2014" name="Int. J. Syst. Evol. Microbiol.">
        <title>Complete genome of a new Firmicutes species belonging to the dominant human colonic microbiota ('Ruminococcus bicirculans') reveals two chromosomes and a selective capacity to utilize plant glucans.</title>
        <authorList>
            <consortium name="NISC Comparative Sequencing Program"/>
            <person name="Wegmann U."/>
            <person name="Louis P."/>
            <person name="Goesmann A."/>
            <person name="Henrissat B."/>
            <person name="Duncan S.H."/>
            <person name="Flint H.J."/>
        </authorList>
    </citation>
    <scope>NUCLEOTIDE SEQUENCE</scope>
    <source>
        <strain evidence="10">CGMCC 1.18437</strain>
    </source>
</reference>